<proteinExistence type="predicted"/>
<evidence type="ECO:0000256" key="1">
    <source>
        <dbReference type="SAM" id="MobiDB-lite"/>
    </source>
</evidence>
<name>A0A834JA46_VESGE</name>
<keyword evidence="3" id="KW-1185">Reference proteome</keyword>
<feature type="compositionally biased region" description="Basic and acidic residues" evidence="1">
    <location>
        <begin position="1"/>
        <end position="17"/>
    </location>
</feature>
<feature type="region of interest" description="Disordered" evidence="1">
    <location>
        <begin position="1"/>
        <end position="44"/>
    </location>
</feature>
<dbReference type="AlphaFoldDB" id="A0A834JA46"/>
<evidence type="ECO:0000313" key="3">
    <source>
        <dbReference type="Proteomes" id="UP000617340"/>
    </source>
</evidence>
<evidence type="ECO:0000313" key="2">
    <source>
        <dbReference type="EMBL" id="KAF7383786.1"/>
    </source>
</evidence>
<accession>A0A834JA46</accession>
<organism evidence="2 3">
    <name type="scientific">Vespula germanica</name>
    <name type="common">German yellow jacket</name>
    <name type="synonym">Paravespula germanica</name>
    <dbReference type="NCBI Taxonomy" id="30212"/>
    <lineage>
        <taxon>Eukaryota</taxon>
        <taxon>Metazoa</taxon>
        <taxon>Ecdysozoa</taxon>
        <taxon>Arthropoda</taxon>
        <taxon>Hexapoda</taxon>
        <taxon>Insecta</taxon>
        <taxon>Pterygota</taxon>
        <taxon>Neoptera</taxon>
        <taxon>Endopterygota</taxon>
        <taxon>Hymenoptera</taxon>
        <taxon>Apocrita</taxon>
        <taxon>Aculeata</taxon>
        <taxon>Vespoidea</taxon>
        <taxon>Vespidae</taxon>
        <taxon>Vespinae</taxon>
        <taxon>Vespula</taxon>
    </lineage>
</organism>
<gene>
    <name evidence="2" type="ORF">HZH68_014543</name>
</gene>
<protein>
    <submittedName>
        <fullName evidence="2">Uncharacterized protein</fullName>
    </submittedName>
</protein>
<comment type="caution">
    <text evidence="2">The sequence shown here is derived from an EMBL/GenBank/DDBJ whole genome shotgun (WGS) entry which is preliminary data.</text>
</comment>
<sequence length="98" mass="10338">MENTRSKISTERKESRPSNEAAGVTATAKATATATATASNSNESNKAAIESMAHHAFLSPGASARIKFWIAWRPGPTGYYRQITLPGQIFSPAAAPAC</sequence>
<dbReference type="EMBL" id="JACSDZ010000018">
    <property type="protein sequence ID" value="KAF7383786.1"/>
    <property type="molecule type" value="Genomic_DNA"/>
</dbReference>
<dbReference type="Proteomes" id="UP000617340">
    <property type="component" value="Unassembled WGS sequence"/>
</dbReference>
<feature type="compositionally biased region" description="Low complexity" evidence="1">
    <location>
        <begin position="19"/>
        <end position="44"/>
    </location>
</feature>
<reference evidence="2" key="1">
    <citation type="journal article" date="2020" name="G3 (Bethesda)">
        <title>High-Quality Assemblies for Three Invasive Social Wasps from the &lt;i&gt;Vespula&lt;/i&gt; Genus.</title>
        <authorList>
            <person name="Harrop T.W.R."/>
            <person name="Guhlin J."/>
            <person name="McLaughlin G.M."/>
            <person name="Permina E."/>
            <person name="Stockwell P."/>
            <person name="Gilligan J."/>
            <person name="Le Lec M.F."/>
            <person name="Gruber M.A.M."/>
            <person name="Quinn O."/>
            <person name="Lovegrove M."/>
            <person name="Duncan E.J."/>
            <person name="Remnant E.J."/>
            <person name="Van Eeckhoven J."/>
            <person name="Graham B."/>
            <person name="Knapp R.A."/>
            <person name="Langford K.W."/>
            <person name="Kronenberg Z."/>
            <person name="Press M.O."/>
            <person name="Eacker S.M."/>
            <person name="Wilson-Rankin E.E."/>
            <person name="Purcell J."/>
            <person name="Lester P.J."/>
            <person name="Dearden P.K."/>
        </authorList>
    </citation>
    <scope>NUCLEOTIDE SEQUENCE</scope>
    <source>
        <strain evidence="2">Linc-1</strain>
    </source>
</reference>